<dbReference type="Proteomes" id="UP000015503">
    <property type="component" value="Chromosome"/>
</dbReference>
<evidence type="ECO:0000313" key="1">
    <source>
        <dbReference type="EMBL" id="BAN48137.1"/>
    </source>
</evidence>
<sequence length="81" mass="9318">MNEDVEERRLWELVNRLDSRLNTVQVLAEVLLDNTAMREGIPGPYLDDVREGAVMEAVIYLSRSNQEDFTRLAKMAKLPLV</sequence>
<proteinExistence type="predicted"/>
<dbReference type="PATRIC" id="fig|1245471.3.peg.2433"/>
<dbReference type="RefSeq" id="WP_016492333.1">
    <property type="nucleotide sequence ID" value="NC_021499.1"/>
</dbReference>
<dbReference type="HOGENOM" id="CLU_2571210_0_0_6"/>
<gene>
    <name evidence="1" type="ORF">PCA10_24050</name>
</gene>
<protein>
    <submittedName>
        <fullName evidence="1">Uncharacterized protein</fullName>
    </submittedName>
</protein>
<dbReference type="OrthoDB" id="6893691at2"/>
<keyword evidence="2" id="KW-1185">Reference proteome</keyword>
<dbReference type="AlphaFoldDB" id="S6AEK5"/>
<dbReference type="KEGG" id="pre:PCA10_24050"/>
<dbReference type="EMBL" id="AP013068">
    <property type="protein sequence ID" value="BAN48137.1"/>
    <property type="molecule type" value="Genomic_DNA"/>
</dbReference>
<dbReference type="eggNOG" id="ENOG5032C93">
    <property type="taxonomic scope" value="Bacteria"/>
</dbReference>
<accession>S6AEK5</accession>
<name>S6AEK5_METRE</name>
<organism evidence="1 2">
    <name type="scientific">Metapseudomonas resinovorans NBRC 106553</name>
    <dbReference type="NCBI Taxonomy" id="1245471"/>
    <lineage>
        <taxon>Bacteria</taxon>
        <taxon>Pseudomonadati</taxon>
        <taxon>Pseudomonadota</taxon>
        <taxon>Gammaproteobacteria</taxon>
        <taxon>Pseudomonadales</taxon>
        <taxon>Pseudomonadaceae</taxon>
        <taxon>Metapseudomonas</taxon>
    </lineage>
</organism>
<evidence type="ECO:0000313" key="2">
    <source>
        <dbReference type="Proteomes" id="UP000015503"/>
    </source>
</evidence>
<reference evidence="1 2" key="1">
    <citation type="journal article" date="2013" name="Genome Announc.">
        <title>Complete Genome Sequence of the Carbazole Degrader Pseudomonas resinovorans Strain CA10 (NBRC 106553).</title>
        <authorList>
            <person name="Shintani M."/>
            <person name="Hosoyama A."/>
            <person name="Ohji S."/>
            <person name="Tsuchikane K."/>
            <person name="Takarada H."/>
            <person name="Yamazoe A."/>
            <person name="Fujita N."/>
            <person name="Nojiri H."/>
        </authorList>
    </citation>
    <scope>NUCLEOTIDE SEQUENCE [LARGE SCALE GENOMIC DNA]</scope>
    <source>
        <strain evidence="1 2">NBRC 106553</strain>
    </source>
</reference>